<gene>
    <name evidence="1" type="ORF">CBW42_08875</name>
</gene>
<name>A0A252F3H4_9FIRM</name>
<dbReference type="AlphaFoldDB" id="A0A252F3H4"/>
<protein>
    <recommendedName>
        <fullName evidence="3">DUF4317 domain-containing protein</fullName>
    </recommendedName>
</protein>
<comment type="caution">
    <text evidence="1">The sequence shown here is derived from an EMBL/GenBank/DDBJ whole genome shotgun (WGS) entry which is preliminary data.</text>
</comment>
<accession>A0A252F3H4</accession>
<reference evidence="1 2" key="1">
    <citation type="submission" date="2017-05" db="EMBL/GenBank/DDBJ databases">
        <title>Butyricicoccus porcorum sp. nov. a butyrate-producing bacterium from the swine intestinal tract.</title>
        <authorList>
            <person name="Trachsel J."/>
            <person name="Humphrey S."/>
            <person name="Allen H.K."/>
        </authorList>
    </citation>
    <scope>NUCLEOTIDE SEQUENCE [LARGE SCALE GENOMIC DNA]</scope>
    <source>
        <strain evidence="1">BB10</strain>
    </source>
</reference>
<dbReference type="EMBL" id="NHOC01000007">
    <property type="protein sequence ID" value="OUM20160.1"/>
    <property type="molecule type" value="Genomic_DNA"/>
</dbReference>
<proteinExistence type="predicted"/>
<evidence type="ECO:0000313" key="1">
    <source>
        <dbReference type="EMBL" id="OUM20160.1"/>
    </source>
</evidence>
<dbReference type="RefSeq" id="WP_087020187.1">
    <property type="nucleotide sequence ID" value="NZ_CP178353.1"/>
</dbReference>
<evidence type="ECO:0000313" key="2">
    <source>
        <dbReference type="Proteomes" id="UP000194903"/>
    </source>
</evidence>
<dbReference type="InterPro" id="IPR025466">
    <property type="entry name" value="DUF4317"/>
</dbReference>
<organism evidence="1 2">
    <name type="scientific">Butyricicoccus porcorum</name>
    <dbReference type="NCBI Taxonomy" id="1945634"/>
    <lineage>
        <taxon>Bacteria</taxon>
        <taxon>Bacillati</taxon>
        <taxon>Bacillota</taxon>
        <taxon>Clostridia</taxon>
        <taxon>Eubacteriales</taxon>
        <taxon>Butyricicoccaceae</taxon>
        <taxon>Butyricicoccus</taxon>
    </lineage>
</organism>
<keyword evidence="2" id="KW-1185">Reference proteome</keyword>
<sequence>MIEKEVSELRRQLRPDRSGISKVYGCYVNENRTIVSTFEQSLGLTTQEESEAYLGLLKKSLSGTLGKNLLDIPFSNEQVMHGEAHALLMKLRDSRLEDADARNTFYQKVISCVSLGENYLILMAHNAYDVPYRGKDDLELSDGSEDVFSHIICSICPVKKSKPGLGYDYQQQSFCTIAGNWLVSPPQLGFLFPAFDDRTTNLYNSLCYTRSDDDAHEEFISTIFQAEAPKPAMEQRRSFETVLSASLEEECSMEVVQAVHEQLSDLIQMHKESKVPEPLMINRETVEEVLEDCGVSEQHLDAFQEQFDAAFGAGQTVSPKNIIDNRRFDIKTTGVTIQVKPEARDLIQTKTIDGIKYILIRAEDNVEVSGVTIQFEPELATAQAGE</sequence>
<dbReference type="Pfam" id="PF14199">
    <property type="entry name" value="DUF4317"/>
    <property type="match status" value="1"/>
</dbReference>
<dbReference type="OrthoDB" id="1642058at2"/>
<dbReference type="Proteomes" id="UP000194903">
    <property type="component" value="Unassembled WGS sequence"/>
</dbReference>
<evidence type="ECO:0008006" key="3">
    <source>
        <dbReference type="Google" id="ProtNLM"/>
    </source>
</evidence>